<evidence type="ECO:0000313" key="4">
    <source>
        <dbReference type="EMBL" id="BBY59368.1"/>
    </source>
</evidence>
<dbReference type="Pfam" id="PF13579">
    <property type="entry name" value="Glyco_trans_4_4"/>
    <property type="match status" value="1"/>
</dbReference>
<dbReference type="CDD" id="cd03794">
    <property type="entry name" value="GT4_WbuB-like"/>
    <property type="match status" value="1"/>
</dbReference>
<dbReference type="PANTHER" id="PTHR45947">
    <property type="entry name" value="SULFOQUINOVOSYL TRANSFERASE SQD2"/>
    <property type="match status" value="1"/>
</dbReference>
<dbReference type="GO" id="GO:1903509">
    <property type="term" value="P:liposaccharide metabolic process"/>
    <property type="evidence" value="ECO:0007669"/>
    <property type="project" value="UniProtKB-ARBA"/>
</dbReference>
<sequence length="408" mass="45709">MDDAQPCSKQHILILVENLSVPFDRRVWQESRALTDAGFAVTVICPMGANRDHLPEEVIDGVRILRYPLRPAAGGPAGYLREYSVALWHTLRLALKVRRESPIDVVHACNPPDLLFLIALVLRPFGARFVFDHHDLVPELFQSRFTRAPALLYRATRLVERLTFAAADAVISTNESYRRVAIERGKMAPDRVTVVRSAPDLSRFLQQPPDDSLRHGKRYLLAYLGVMGPQDGVDYALRALKLLRDNLARDDFHCIFMGAGDSYDDMVALSSQLGLDDVVAFPGRVPDEYVQRCLSTADVCLSPDPRNPLNDVSTMNKVLEYMAMSRPIVSFDLIEARHSAGEAAIYVPANDEAAFAQAISDLLEDPARRAEMGQIGRTRLEEQLSWEFSRQQLVGFYRHLIPNGAADI</sequence>
<protein>
    <submittedName>
        <fullName evidence="4">Glycosyltransferase WbuB</fullName>
    </submittedName>
</protein>
<dbReference type="InterPro" id="IPR050194">
    <property type="entry name" value="Glycosyltransferase_grp1"/>
</dbReference>
<dbReference type="InterPro" id="IPR028098">
    <property type="entry name" value="Glyco_trans_4-like_N"/>
</dbReference>
<dbReference type="AlphaFoldDB" id="A0A7I7SRD4"/>
<evidence type="ECO:0000259" key="3">
    <source>
        <dbReference type="Pfam" id="PF13579"/>
    </source>
</evidence>
<dbReference type="Gene3D" id="3.40.50.2000">
    <property type="entry name" value="Glycogen Phosphorylase B"/>
    <property type="match status" value="2"/>
</dbReference>
<evidence type="ECO:0000313" key="5">
    <source>
        <dbReference type="Proteomes" id="UP000466445"/>
    </source>
</evidence>
<dbReference type="Proteomes" id="UP000466445">
    <property type="component" value="Chromosome"/>
</dbReference>
<reference evidence="4 5" key="1">
    <citation type="journal article" date="2019" name="Emerg. Microbes Infect.">
        <title>Comprehensive subspecies identification of 175 nontuberculous mycobacteria species based on 7547 genomic profiles.</title>
        <authorList>
            <person name="Matsumoto Y."/>
            <person name="Kinjo T."/>
            <person name="Motooka D."/>
            <person name="Nabeya D."/>
            <person name="Jung N."/>
            <person name="Uechi K."/>
            <person name="Horii T."/>
            <person name="Iida T."/>
            <person name="Fujita J."/>
            <person name="Nakamura S."/>
        </authorList>
    </citation>
    <scope>NUCLEOTIDE SEQUENCE [LARGE SCALE GENOMIC DNA]</scope>
    <source>
        <strain evidence="4 5">JCM 30395</strain>
    </source>
</reference>
<dbReference type="Pfam" id="PF13692">
    <property type="entry name" value="Glyco_trans_1_4"/>
    <property type="match status" value="1"/>
</dbReference>
<dbReference type="PANTHER" id="PTHR45947:SF3">
    <property type="entry name" value="SULFOQUINOVOSYL TRANSFERASE SQD2"/>
    <property type="match status" value="1"/>
</dbReference>
<dbReference type="GO" id="GO:1901137">
    <property type="term" value="P:carbohydrate derivative biosynthetic process"/>
    <property type="evidence" value="ECO:0007669"/>
    <property type="project" value="UniProtKB-ARBA"/>
</dbReference>
<keyword evidence="5" id="KW-1185">Reference proteome</keyword>
<dbReference type="RefSeq" id="WP_163697317.1">
    <property type="nucleotide sequence ID" value="NZ_AP022595.1"/>
</dbReference>
<dbReference type="GO" id="GO:0016758">
    <property type="term" value="F:hexosyltransferase activity"/>
    <property type="evidence" value="ECO:0007669"/>
    <property type="project" value="TreeGrafter"/>
</dbReference>
<evidence type="ECO:0000256" key="1">
    <source>
        <dbReference type="ARBA" id="ARBA00022676"/>
    </source>
</evidence>
<dbReference type="EMBL" id="AP022595">
    <property type="protein sequence ID" value="BBY59368.1"/>
    <property type="molecule type" value="Genomic_DNA"/>
</dbReference>
<feature type="domain" description="Glycosyltransferase subfamily 4-like N-terminal" evidence="3">
    <location>
        <begin position="25"/>
        <end position="196"/>
    </location>
</feature>
<keyword evidence="2 4" id="KW-0808">Transferase</keyword>
<gene>
    <name evidence="4" type="ORF">MSAR_25040</name>
</gene>
<dbReference type="GO" id="GO:0008610">
    <property type="term" value="P:lipid biosynthetic process"/>
    <property type="evidence" value="ECO:0007669"/>
    <property type="project" value="UniProtKB-ARBA"/>
</dbReference>
<dbReference type="KEGG" id="msar:MSAR_25040"/>
<dbReference type="SUPFAM" id="SSF53756">
    <property type="entry name" value="UDP-Glycosyltransferase/glycogen phosphorylase"/>
    <property type="match status" value="1"/>
</dbReference>
<accession>A0A7I7SRD4</accession>
<keyword evidence="1" id="KW-0328">Glycosyltransferase</keyword>
<proteinExistence type="predicted"/>
<name>A0A7I7SRD4_9MYCO</name>
<organism evidence="4 5">
    <name type="scientific">Mycolicibacterium sarraceniae</name>
    <dbReference type="NCBI Taxonomy" id="1534348"/>
    <lineage>
        <taxon>Bacteria</taxon>
        <taxon>Bacillati</taxon>
        <taxon>Actinomycetota</taxon>
        <taxon>Actinomycetes</taxon>
        <taxon>Mycobacteriales</taxon>
        <taxon>Mycobacteriaceae</taxon>
        <taxon>Mycolicibacterium</taxon>
    </lineage>
</organism>
<evidence type="ECO:0000256" key="2">
    <source>
        <dbReference type="ARBA" id="ARBA00022679"/>
    </source>
</evidence>